<dbReference type="Pfam" id="PF16353">
    <property type="entry name" value="LacZ_4"/>
    <property type="match status" value="1"/>
</dbReference>
<gene>
    <name evidence="3" type="ORF">JK359_29370</name>
</gene>
<evidence type="ECO:0000313" key="3">
    <source>
        <dbReference type="EMBL" id="MBL1086027.1"/>
    </source>
</evidence>
<dbReference type="InterPro" id="IPR032312">
    <property type="entry name" value="LacZ_4"/>
</dbReference>
<dbReference type="EMBL" id="JAERRK010000019">
    <property type="protein sequence ID" value="MBL1086027.1"/>
    <property type="molecule type" value="Genomic_DNA"/>
</dbReference>
<evidence type="ECO:0000256" key="1">
    <source>
        <dbReference type="SAM" id="MobiDB-lite"/>
    </source>
</evidence>
<dbReference type="Proteomes" id="UP000661858">
    <property type="component" value="Unassembled WGS sequence"/>
</dbReference>
<sequence>MSDGRPAGPVGAAQDDNGAGPGRRRVYGGAPGACETAAAVGIRCYRHEGVVVTNRQRVHGLGRLAGTWELTLADGRTLTAPAALPDLRPGETAAVPLGLALPVDGGALWLTLRVVTTDDRPGTPRGTTLCAPRIQLRGAVADSGPAGVPAPLLRTSCGPPTVAETGPARISDRRFPLTSRSNRVHVA</sequence>
<comment type="caution">
    <text evidence="3">The sequence shown here is derived from an EMBL/GenBank/DDBJ whole genome shotgun (WGS) entry which is preliminary data.</text>
</comment>
<dbReference type="GO" id="GO:0005975">
    <property type="term" value="P:carbohydrate metabolic process"/>
    <property type="evidence" value="ECO:0007669"/>
    <property type="project" value="UniProtKB-ARBA"/>
</dbReference>
<evidence type="ECO:0000313" key="4">
    <source>
        <dbReference type="Proteomes" id="UP000661858"/>
    </source>
</evidence>
<proteinExistence type="predicted"/>
<feature type="domain" description="Beta-galactosidase" evidence="2">
    <location>
        <begin position="50"/>
        <end position="136"/>
    </location>
</feature>
<reference evidence="3" key="1">
    <citation type="submission" date="2021-01" db="EMBL/GenBank/DDBJ databases">
        <title>WGS of actinomycetes isolated from Thailand.</title>
        <authorList>
            <person name="Thawai C."/>
        </authorList>
    </citation>
    <scope>NUCLEOTIDE SEQUENCE</scope>
    <source>
        <strain evidence="3">RCU-197</strain>
    </source>
</reference>
<dbReference type="AlphaFoldDB" id="A0A937EP81"/>
<keyword evidence="4" id="KW-1185">Reference proteome</keyword>
<accession>A0A937EP81</accession>
<dbReference type="InterPro" id="IPR036156">
    <property type="entry name" value="Beta-gal/glucu_dom_sf"/>
</dbReference>
<dbReference type="Gene3D" id="2.60.40.10">
    <property type="entry name" value="Immunoglobulins"/>
    <property type="match status" value="1"/>
</dbReference>
<feature type="region of interest" description="Disordered" evidence="1">
    <location>
        <begin position="1"/>
        <end position="24"/>
    </location>
</feature>
<evidence type="ECO:0000259" key="2">
    <source>
        <dbReference type="Pfam" id="PF16353"/>
    </source>
</evidence>
<dbReference type="InterPro" id="IPR013783">
    <property type="entry name" value="Ig-like_fold"/>
</dbReference>
<name>A0A937EP81_9ACTN</name>
<dbReference type="SUPFAM" id="SSF49303">
    <property type="entry name" value="beta-Galactosidase/glucuronidase domain"/>
    <property type="match status" value="1"/>
</dbReference>
<organism evidence="3 4">
    <name type="scientific">Streptomyces actinomycinicus</name>
    <dbReference type="NCBI Taxonomy" id="1695166"/>
    <lineage>
        <taxon>Bacteria</taxon>
        <taxon>Bacillati</taxon>
        <taxon>Actinomycetota</taxon>
        <taxon>Actinomycetes</taxon>
        <taxon>Kitasatosporales</taxon>
        <taxon>Streptomycetaceae</taxon>
        <taxon>Streptomyces</taxon>
    </lineage>
</organism>
<protein>
    <submittedName>
        <fullName evidence="3">DUF4981 domain-containing protein</fullName>
    </submittedName>
</protein>